<organism evidence="2">
    <name type="scientific">bioreactor metagenome</name>
    <dbReference type="NCBI Taxonomy" id="1076179"/>
    <lineage>
        <taxon>unclassified sequences</taxon>
        <taxon>metagenomes</taxon>
        <taxon>ecological metagenomes</taxon>
    </lineage>
</organism>
<dbReference type="Pfam" id="PF12320">
    <property type="entry name" value="SbcD_C"/>
    <property type="match status" value="1"/>
</dbReference>
<evidence type="ECO:0000313" key="2">
    <source>
        <dbReference type="EMBL" id="MPM84986.1"/>
    </source>
</evidence>
<sequence>MRERFGNDSAIDHQTAIELMIKQALANVPAQARTVAIAHAFIAGGEESESERPLSVGGSSMVSAKVFSPFNYTALGHLHNSQQAGGDNIRYSGSLLKYSFAEAGHRKGINLVELDDQGHAKVEVISLSPRRDVRCIDGFFKDLLNGPQNTESPDDYIMVTLRDSSPILDARGQLQAVYPNILHIDLPRLNTGGNLRGPQGDHRRLGETQLFSAFFEQRTGETLNNEQAVGLAQIIDEVYRQNREVEA</sequence>
<gene>
    <name evidence="2" type="primary">sbcD_16</name>
    <name evidence="2" type="ORF">SDC9_132063</name>
</gene>
<dbReference type="PANTHER" id="PTHR30337">
    <property type="entry name" value="COMPONENT OF ATP-DEPENDENT DSDNA EXONUCLEASE"/>
    <property type="match status" value="1"/>
</dbReference>
<protein>
    <submittedName>
        <fullName evidence="2">Nuclease SbcCD subunit D</fullName>
    </submittedName>
</protein>
<dbReference type="AlphaFoldDB" id="A0A645D6I6"/>
<dbReference type="SUPFAM" id="SSF56300">
    <property type="entry name" value="Metallo-dependent phosphatases"/>
    <property type="match status" value="1"/>
</dbReference>
<dbReference type="InterPro" id="IPR050535">
    <property type="entry name" value="DNA_Repair-Maintenance_Comp"/>
</dbReference>
<comment type="caution">
    <text evidence="2">The sequence shown here is derived from an EMBL/GenBank/DDBJ whole genome shotgun (WGS) entry which is preliminary data.</text>
</comment>
<dbReference type="Gene3D" id="3.60.21.10">
    <property type="match status" value="1"/>
</dbReference>
<dbReference type="PANTHER" id="PTHR30337:SF0">
    <property type="entry name" value="NUCLEASE SBCCD SUBUNIT D"/>
    <property type="match status" value="1"/>
</dbReference>
<reference evidence="2" key="1">
    <citation type="submission" date="2019-08" db="EMBL/GenBank/DDBJ databases">
        <authorList>
            <person name="Kucharzyk K."/>
            <person name="Murdoch R.W."/>
            <person name="Higgins S."/>
            <person name="Loffler F."/>
        </authorList>
    </citation>
    <scope>NUCLEOTIDE SEQUENCE</scope>
</reference>
<name>A0A645D6I6_9ZZZZ</name>
<dbReference type="InterPro" id="IPR026843">
    <property type="entry name" value="SbcD_C"/>
</dbReference>
<dbReference type="InterPro" id="IPR029052">
    <property type="entry name" value="Metallo-depent_PP-like"/>
</dbReference>
<feature type="domain" description="Nuclease SbcCD subunit D C-terminal" evidence="1">
    <location>
        <begin position="130"/>
        <end position="218"/>
    </location>
</feature>
<accession>A0A645D6I6</accession>
<proteinExistence type="predicted"/>
<dbReference type="EMBL" id="VSSQ01033404">
    <property type="protein sequence ID" value="MPM84986.1"/>
    <property type="molecule type" value="Genomic_DNA"/>
</dbReference>
<evidence type="ECO:0000259" key="1">
    <source>
        <dbReference type="Pfam" id="PF12320"/>
    </source>
</evidence>